<organism evidence="1 2">
    <name type="scientific">Trichinella spiralis</name>
    <name type="common">Trichina worm</name>
    <dbReference type="NCBI Taxonomy" id="6334"/>
    <lineage>
        <taxon>Eukaryota</taxon>
        <taxon>Metazoa</taxon>
        <taxon>Ecdysozoa</taxon>
        <taxon>Nematoda</taxon>
        <taxon>Enoplea</taxon>
        <taxon>Dorylaimia</taxon>
        <taxon>Trichinellida</taxon>
        <taxon>Trichinellidae</taxon>
        <taxon>Trichinella</taxon>
    </lineage>
</organism>
<dbReference type="Proteomes" id="UP000054776">
    <property type="component" value="Unassembled WGS sequence"/>
</dbReference>
<dbReference type="OrthoDB" id="10537647at2759"/>
<name>A0A0V0ZJM7_TRISP</name>
<evidence type="ECO:0000313" key="1">
    <source>
        <dbReference type="EMBL" id="KRY12612.1"/>
    </source>
</evidence>
<dbReference type="InParanoid" id="A0A0V0ZJM7"/>
<sequence length="31" mass="3693">MRHIGTVKKRNTIQRGTCLFLNKERHARNTL</sequence>
<keyword evidence="2" id="KW-1185">Reference proteome</keyword>
<gene>
    <name evidence="1" type="ORF">T01_12839</name>
</gene>
<comment type="caution">
    <text evidence="1">The sequence shown here is derived from an EMBL/GenBank/DDBJ whole genome shotgun (WGS) entry which is preliminary data.</text>
</comment>
<proteinExistence type="predicted"/>
<protein>
    <submittedName>
        <fullName evidence="1">Uncharacterized protein</fullName>
    </submittedName>
</protein>
<reference evidence="1 2" key="1">
    <citation type="submission" date="2015-01" db="EMBL/GenBank/DDBJ databases">
        <title>Evolution of Trichinella species and genotypes.</title>
        <authorList>
            <person name="Korhonen P.K."/>
            <person name="Edoardo P."/>
            <person name="Giuseppe L.R."/>
            <person name="Gasser R.B."/>
        </authorList>
    </citation>
    <scope>NUCLEOTIDE SEQUENCE [LARGE SCALE GENOMIC DNA]</scope>
    <source>
        <strain evidence="1">ISS3</strain>
    </source>
</reference>
<accession>A0A0V0ZJM7</accession>
<dbReference type="EMBL" id="JYDH01002375">
    <property type="protein sequence ID" value="KRY12612.1"/>
    <property type="molecule type" value="Genomic_DNA"/>
</dbReference>
<evidence type="ECO:0000313" key="2">
    <source>
        <dbReference type="Proteomes" id="UP000054776"/>
    </source>
</evidence>
<dbReference type="AlphaFoldDB" id="A0A0V0ZJM7"/>